<evidence type="ECO:0000256" key="8">
    <source>
        <dbReference type="RuleBase" id="RU371113"/>
    </source>
</evidence>
<keyword evidence="4" id="KW-0692">RNA repair</keyword>
<dbReference type="RefSeq" id="WP_186945900.1">
    <property type="nucleotide sequence ID" value="NZ_JACOGF010000002.1"/>
</dbReference>
<sequence length="471" mass="51449">MTSVSRSLLPSFPRLQSALQRQGIHVEHANGIFQLHNEHAQASVLLPDSLPLEEKAVKQLLAFASVRSPDSSHGVCKACATPDFHPGSIAPVGSIVATDAGFVIPAAIGTDINCGMRLLTTGFNLTQASLHKDALIRQLQRVLLENARDVPAHAQAFAALCDAGPAAFLDSLPDSGIWAVADRDRLQQELTACIGLHEFGGARRYAPEAWFNRTGIMRDPSLGTTGGGNHFVELQVVDTVFDRHLAYRAGLAKDDIVVMIHSGSRDVGFYVGQRWMDRARSEWPAGMKHPDTALYGLSGELAEEYLLAMGVAARYAWANRMVLAELVRQQLQAVLGAAGSKLIVDVPHNVILREHGMNIHRKGATPARDGDLALIPGSMGDASYLVHGLGNPDWLWSCSHGAGRRVRRQDVRRLRHDNTEASWQCVTLREERRIEEAPQAYKPIGPVIEAQEEAGLIRAAVRLRPWVTFKA</sequence>
<dbReference type="EMBL" id="JACOGF010000002">
    <property type="protein sequence ID" value="MBC3916651.1"/>
    <property type="molecule type" value="Genomic_DNA"/>
</dbReference>
<evidence type="ECO:0000256" key="5">
    <source>
        <dbReference type="ARBA" id="ARBA00023134"/>
    </source>
</evidence>
<evidence type="ECO:0000256" key="6">
    <source>
        <dbReference type="ARBA" id="ARBA00023211"/>
    </source>
</evidence>
<comment type="caution">
    <text evidence="9">The sequence shown here is derived from an EMBL/GenBank/DDBJ whole genome shotgun (WGS) entry which is preliminary data.</text>
</comment>
<protein>
    <recommendedName>
        <fullName evidence="8">tRNA-splicing ligase RtcB</fullName>
        <ecNumber evidence="8">6.5.1.-</ecNumber>
    </recommendedName>
</protein>
<comment type="cofactor">
    <cofactor evidence="8">
        <name>Mn(2+)</name>
        <dbReference type="ChEBI" id="CHEBI:29035"/>
    </cofactor>
    <text evidence="8">Binds 2 manganese ions per subunit.</text>
</comment>
<comment type="catalytic activity">
    <reaction evidence="7">
        <text>a 3'-end 3'-phospho-ribonucleotide-RNA + a 5'-end dephospho-ribonucleoside-RNA + GTP = a ribonucleotidyl-ribonucleotide-RNA + GMP + diphosphate</text>
        <dbReference type="Rhea" id="RHEA:68076"/>
        <dbReference type="Rhea" id="RHEA-COMP:10463"/>
        <dbReference type="Rhea" id="RHEA-COMP:13936"/>
        <dbReference type="Rhea" id="RHEA-COMP:17355"/>
        <dbReference type="ChEBI" id="CHEBI:33019"/>
        <dbReference type="ChEBI" id="CHEBI:37565"/>
        <dbReference type="ChEBI" id="CHEBI:58115"/>
        <dbReference type="ChEBI" id="CHEBI:83062"/>
        <dbReference type="ChEBI" id="CHEBI:138284"/>
        <dbReference type="ChEBI" id="CHEBI:173118"/>
        <dbReference type="EC" id="6.5.1.8"/>
    </reaction>
</comment>
<evidence type="ECO:0000256" key="3">
    <source>
        <dbReference type="ARBA" id="ARBA00022741"/>
    </source>
</evidence>
<evidence type="ECO:0000256" key="2">
    <source>
        <dbReference type="ARBA" id="ARBA00022723"/>
    </source>
</evidence>
<dbReference type="Gene3D" id="3.90.1860.10">
    <property type="entry name" value="tRNA-splicing ligase RtcB"/>
    <property type="match status" value="1"/>
</dbReference>
<evidence type="ECO:0000313" key="10">
    <source>
        <dbReference type="Proteomes" id="UP000650424"/>
    </source>
</evidence>
<evidence type="ECO:0000313" key="9">
    <source>
        <dbReference type="EMBL" id="MBC3916651.1"/>
    </source>
</evidence>
<accession>A0ABR6ZL68</accession>
<keyword evidence="3" id="KW-0547">Nucleotide-binding</keyword>
<reference evidence="9 10" key="1">
    <citation type="submission" date="2020-08" db="EMBL/GenBank/DDBJ databases">
        <title>Novel species isolated from subtropical streams in China.</title>
        <authorList>
            <person name="Lu H."/>
        </authorList>
    </citation>
    <scope>NUCLEOTIDE SEQUENCE [LARGE SCALE GENOMIC DNA]</scope>
    <source>
        <strain evidence="9 10">CY18W</strain>
    </source>
</reference>
<dbReference type="Proteomes" id="UP000650424">
    <property type="component" value="Unassembled WGS sequence"/>
</dbReference>
<keyword evidence="10" id="KW-1185">Reference proteome</keyword>
<gene>
    <name evidence="8" type="primary">rtcB</name>
    <name evidence="9" type="ORF">H8L32_04055</name>
</gene>
<keyword evidence="6 8" id="KW-0464">Manganese</keyword>
<keyword evidence="5" id="KW-0342">GTP-binding</keyword>
<dbReference type="Pfam" id="PF01139">
    <property type="entry name" value="RtcB"/>
    <property type="match status" value="1"/>
</dbReference>
<evidence type="ECO:0000256" key="1">
    <source>
        <dbReference type="ARBA" id="ARBA00022598"/>
    </source>
</evidence>
<evidence type="ECO:0000256" key="7">
    <source>
        <dbReference type="ARBA" id="ARBA00047746"/>
    </source>
</evidence>
<name>A0ABR6ZL68_9BURK</name>
<keyword evidence="2 8" id="KW-0479">Metal-binding</keyword>
<organism evidence="9 10">
    <name type="scientific">Undibacterium hunanense</name>
    <dbReference type="NCBI Taxonomy" id="2762292"/>
    <lineage>
        <taxon>Bacteria</taxon>
        <taxon>Pseudomonadati</taxon>
        <taxon>Pseudomonadota</taxon>
        <taxon>Betaproteobacteria</taxon>
        <taxon>Burkholderiales</taxon>
        <taxon>Oxalobacteraceae</taxon>
        <taxon>Undibacterium</taxon>
    </lineage>
</organism>
<dbReference type="PANTHER" id="PTHR11118:SF1">
    <property type="entry name" value="RNA-SPLICING LIGASE RTCB HOMOLOG"/>
    <property type="match status" value="1"/>
</dbReference>
<dbReference type="InterPro" id="IPR036025">
    <property type="entry name" value="RtcB-like_sf"/>
</dbReference>
<comment type="subunit">
    <text evidence="8">Monomer.</text>
</comment>
<evidence type="ECO:0000256" key="4">
    <source>
        <dbReference type="ARBA" id="ARBA00022800"/>
    </source>
</evidence>
<proteinExistence type="inferred from homology"/>
<dbReference type="InterPro" id="IPR001233">
    <property type="entry name" value="RtcB"/>
</dbReference>
<dbReference type="SUPFAM" id="SSF103365">
    <property type="entry name" value="Hypothetical protein PH1602"/>
    <property type="match status" value="1"/>
</dbReference>
<comment type="similarity">
    <text evidence="8">Belongs to the RtcB family.</text>
</comment>
<keyword evidence="1 8" id="KW-0436">Ligase</keyword>
<dbReference type="PANTHER" id="PTHR11118">
    <property type="entry name" value="RNA-SPLICING LIGASE RTCB HOMOLOG"/>
    <property type="match status" value="1"/>
</dbReference>
<dbReference type="EC" id="6.5.1.-" evidence="8"/>